<dbReference type="AlphaFoldDB" id="A0A3N4JBL3"/>
<dbReference type="GO" id="GO:0046872">
    <property type="term" value="F:metal ion binding"/>
    <property type="evidence" value="ECO:0007669"/>
    <property type="project" value="UniProtKB-KW"/>
</dbReference>
<evidence type="ECO:0000256" key="2">
    <source>
        <dbReference type="ARBA" id="ARBA00022723"/>
    </source>
</evidence>
<dbReference type="Proteomes" id="UP000276215">
    <property type="component" value="Unassembled WGS sequence"/>
</dbReference>
<dbReference type="Gene3D" id="3.20.20.60">
    <property type="entry name" value="Phosphoenolpyruvate-binding domains"/>
    <property type="match status" value="1"/>
</dbReference>
<comment type="similarity">
    <text evidence="1">Belongs to the HpcH/HpaI aldolase family.</text>
</comment>
<dbReference type="InterPro" id="IPR050251">
    <property type="entry name" value="HpcH-HpaI_aldolase"/>
</dbReference>
<gene>
    <name evidence="5" type="ORF">L873DRAFT_1819788</name>
</gene>
<dbReference type="EMBL" id="ML120502">
    <property type="protein sequence ID" value="RPA91214.1"/>
    <property type="molecule type" value="Genomic_DNA"/>
</dbReference>
<name>A0A3N4JBL3_9PEZI</name>
<evidence type="ECO:0000313" key="6">
    <source>
        <dbReference type="Proteomes" id="UP000276215"/>
    </source>
</evidence>
<protein>
    <submittedName>
        <fullName evidence="5">HpcH/HpaI aldolase/citrate lyase family protein</fullName>
    </submittedName>
</protein>
<dbReference type="PANTHER" id="PTHR30502:SF0">
    <property type="entry name" value="PHOSPHOENOLPYRUVATE CARBOXYLASE FAMILY PROTEIN"/>
    <property type="match status" value="1"/>
</dbReference>
<proteinExistence type="inferred from homology"/>
<organism evidence="5 6">
    <name type="scientific">Choiromyces venosus 120613-1</name>
    <dbReference type="NCBI Taxonomy" id="1336337"/>
    <lineage>
        <taxon>Eukaryota</taxon>
        <taxon>Fungi</taxon>
        <taxon>Dikarya</taxon>
        <taxon>Ascomycota</taxon>
        <taxon>Pezizomycotina</taxon>
        <taxon>Pezizomycetes</taxon>
        <taxon>Pezizales</taxon>
        <taxon>Tuberaceae</taxon>
        <taxon>Choiromyces</taxon>
    </lineage>
</organism>
<dbReference type="InterPro" id="IPR015813">
    <property type="entry name" value="Pyrv/PenolPyrv_kinase-like_dom"/>
</dbReference>
<reference evidence="5 6" key="1">
    <citation type="journal article" date="2018" name="Nat. Ecol. Evol.">
        <title>Pezizomycetes genomes reveal the molecular basis of ectomycorrhizal truffle lifestyle.</title>
        <authorList>
            <person name="Murat C."/>
            <person name="Payen T."/>
            <person name="Noel B."/>
            <person name="Kuo A."/>
            <person name="Morin E."/>
            <person name="Chen J."/>
            <person name="Kohler A."/>
            <person name="Krizsan K."/>
            <person name="Balestrini R."/>
            <person name="Da Silva C."/>
            <person name="Montanini B."/>
            <person name="Hainaut M."/>
            <person name="Levati E."/>
            <person name="Barry K.W."/>
            <person name="Belfiori B."/>
            <person name="Cichocki N."/>
            <person name="Clum A."/>
            <person name="Dockter R.B."/>
            <person name="Fauchery L."/>
            <person name="Guy J."/>
            <person name="Iotti M."/>
            <person name="Le Tacon F."/>
            <person name="Lindquist E.A."/>
            <person name="Lipzen A."/>
            <person name="Malagnac F."/>
            <person name="Mello A."/>
            <person name="Molinier V."/>
            <person name="Miyauchi S."/>
            <person name="Poulain J."/>
            <person name="Riccioni C."/>
            <person name="Rubini A."/>
            <person name="Sitrit Y."/>
            <person name="Splivallo R."/>
            <person name="Traeger S."/>
            <person name="Wang M."/>
            <person name="Zifcakova L."/>
            <person name="Wipf D."/>
            <person name="Zambonelli A."/>
            <person name="Paolocci F."/>
            <person name="Nowrousian M."/>
            <person name="Ottonello S."/>
            <person name="Baldrian P."/>
            <person name="Spatafora J.W."/>
            <person name="Henrissat B."/>
            <person name="Nagy L.G."/>
            <person name="Aury J.M."/>
            <person name="Wincker P."/>
            <person name="Grigoriev I.V."/>
            <person name="Bonfante P."/>
            <person name="Martin F.M."/>
        </authorList>
    </citation>
    <scope>NUCLEOTIDE SEQUENCE [LARGE SCALE GENOMIC DNA]</scope>
    <source>
        <strain evidence="5 6">120613-1</strain>
    </source>
</reference>
<dbReference type="SUPFAM" id="SSF51621">
    <property type="entry name" value="Phosphoenolpyruvate/pyruvate domain"/>
    <property type="match status" value="1"/>
</dbReference>
<dbReference type="STRING" id="1336337.A0A3N4JBL3"/>
<evidence type="ECO:0000259" key="4">
    <source>
        <dbReference type="Pfam" id="PF03328"/>
    </source>
</evidence>
<keyword evidence="2" id="KW-0479">Metal-binding</keyword>
<evidence type="ECO:0000256" key="1">
    <source>
        <dbReference type="ARBA" id="ARBA00005568"/>
    </source>
</evidence>
<sequence length="272" mass="28268">MQAINRAMNALRTGSGQCFGAWQMLPGHHVSRAIARSGFDWVLIDTEHGGIDDGAMHEAVNAVAGCGVSPIVRVAAGEAWMFKRALDAGAHGIMVPLVSSAEEAKTAVKYAKFPPMGVRGYGSPFPMGAFNISSSIEYLQSANDSILTIVQIETKEALENVDAIAAVEGVDVLFVGPFDLGNSIGCPVISDELHPTLVSSIAKIKEAAVKAGKRTGIFCTGGDQARIFTEQGFHMVSVAADMVAIGGFLSAALDHARGGQGVVGKPSGPYGP</sequence>
<dbReference type="OrthoDB" id="1621678at2759"/>
<keyword evidence="3 5" id="KW-0456">Lyase</keyword>
<dbReference type="InterPro" id="IPR005000">
    <property type="entry name" value="Aldolase/citrate-lyase_domain"/>
</dbReference>
<accession>A0A3N4JBL3</accession>
<dbReference type="PANTHER" id="PTHR30502">
    <property type="entry name" value="2-KETO-3-DEOXY-L-RHAMNONATE ALDOLASE"/>
    <property type="match status" value="1"/>
</dbReference>
<dbReference type="GO" id="GO:0016832">
    <property type="term" value="F:aldehyde-lyase activity"/>
    <property type="evidence" value="ECO:0007669"/>
    <property type="project" value="TreeGrafter"/>
</dbReference>
<dbReference type="GO" id="GO:0005737">
    <property type="term" value="C:cytoplasm"/>
    <property type="evidence" value="ECO:0007669"/>
    <property type="project" value="TreeGrafter"/>
</dbReference>
<dbReference type="Pfam" id="PF03328">
    <property type="entry name" value="HpcH_HpaI"/>
    <property type="match status" value="1"/>
</dbReference>
<evidence type="ECO:0000256" key="3">
    <source>
        <dbReference type="ARBA" id="ARBA00023239"/>
    </source>
</evidence>
<feature type="domain" description="HpcH/HpaI aldolase/citrate lyase" evidence="4">
    <location>
        <begin position="28"/>
        <end position="242"/>
    </location>
</feature>
<evidence type="ECO:0000313" key="5">
    <source>
        <dbReference type="EMBL" id="RPA91214.1"/>
    </source>
</evidence>
<keyword evidence="6" id="KW-1185">Reference proteome</keyword>
<dbReference type="InterPro" id="IPR040442">
    <property type="entry name" value="Pyrv_kinase-like_dom_sf"/>
</dbReference>